<gene>
    <name evidence="2" type="ORF">QZM52_20320</name>
</gene>
<feature type="compositionally biased region" description="Basic and acidic residues" evidence="1">
    <location>
        <begin position="94"/>
        <end position="104"/>
    </location>
</feature>
<name>A0ABT8PG18_9BURK</name>
<dbReference type="EMBL" id="JAUJSQ010000007">
    <property type="protein sequence ID" value="MDN7933635.1"/>
    <property type="molecule type" value="Genomic_DNA"/>
</dbReference>
<dbReference type="Proteomes" id="UP001171606">
    <property type="component" value="Unassembled WGS sequence"/>
</dbReference>
<feature type="compositionally biased region" description="Basic and acidic residues" evidence="1">
    <location>
        <begin position="120"/>
        <end position="130"/>
    </location>
</feature>
<evidence type="ECO:0000256" key="1">
    <source>
        <dbReference type="SAM" id="MobiDB-lite"/>
    </source>
</evidence>
<keyword evidence="3" id="KW-1185">Reference proteome</keyword>
<sequence length="276" mass="30564">MSTKAMPWFRMYTDFLNDPKMISLAFEDQRHFVGVLALKGDGTLDNVCAPDLMNRIVAQRLWIDYAVIGEVKKRLVAAGLIDDNWQPLAWEKRQMRSDTSTERVRAHRAKAKQSGNGNETFHETHDETLPERSSNGLDTDTDTDTEKEESQKHTHSAAPSADRSESADEKPLNAKALVAEGVERQHAVDWLRIRKAKRLPLTVTAWDAVKREAEQCGLTPAAAVQRAVEEGWAGFKAKWVIGDGATVRASPGSAQQKFDPVAYVNRGSGGGLVIDV</sequence>
<accession>A0ABT8PG18</accession>
<dbReference type="RefSeq" id="WP_301756098.1">
    <property type="nucleotide sequence ID" value="NZ_JAUJSQ010000007.1"/>
</dbReference>
<comment type="caution">
    <text evidence="2">The sequence shown here is derived from an EMBL/GenBank/DDBJ whole genome shotgun (WGS) entry which is preliminary data.</text>
</comment>
<evidence type="ECO:0000313" key="3">
    <source>
        <dbReference type="Proteomes" id="UP001171606"/>
    </source>
</evidence>
<proteinExistence type="predicted"/>
<protein>
    <submittedName>
        <fullName evidence="2">Uncharacterized protein</fullName>
    </submittedName>
</protein>
<organism evidence="2 3">
    <name type="scientific">Burkholderia metallica</name>
    <dbReference type="NCBI Taxonomy" id="488729"/>
    <lineage>
        <taxon>Bacteria</taxon>
        <taxon>Pseudomonadati</taxon>
        <taxon>Pseudomonadota</taxon>
        <taxon>Betaproteobacteria</taxon>
        <taxon>Burkholderiales</taxon>
        <taxon>Burkholderiaceae</taxon>
        <taxon>Burkholderia</taxon>
        <taxon>Burkholderia cepacia complex</taxon>
    </lineage>
</organism>
<feature type="region of interest" description="Disordered" evidence="1">
    <location>
        <begin position="94"/>
        <end position="170"/>
    </location>
</feature>
<evidence type="ECO:0000313" key="2">
    <source>
        <dbReference type="EMBL" id="MDN7933635.1"/>
    </source>
</evidence>
<reference evidence="2" key="1">
    <citation type="submission" date="2023-07" db="EMBL/GenBank/DDBJ databases">
        <title>A collection of bacterial strains from the Burkholderia cepacia Research Laboratory and Repository.</title>
        <authorList>
            <person name="Lipuma J."/>
            <person name="Spilker T."/>
            <person name="Caverly L."/>
        </authorList>
    </citation>
    <scope>NUCLEOTIDE SEQUENCE</scope>
    <source>
        <strain evidence="2">AU42020</strain>
    </source>
</reference>